<proteinExistence type="predicted"/>
<accession>A0A1H6E9P2</accession>
<dbReference type="Gene3D" id="3.30.1540.10">
    <property type="entry name" value="formyl-coa transferase, domain 3"/>
    <property type="match status" value="1"/>
</dbReference>
<evidence type="ECO:0000313" key="3">
    <source>
        <dbReference type="Proteomes" id="UP000236723"/>
    </source>
</evidence>
<dbReference type="InterPro" id="IPR044855">
    <property type="entry name" value="CoA-Trfase_III_dom3_sf"/>
</dbReference>
<organism evidence="2 3">
    <name type="scientific">Thermomonospora echinospora</name>
    <dbReference type="NCBI Taxonomy" id="1992"/>
    <lineage>
        <taxon>Bacteria</taxon>
        <taxon>Bacillati</taxon>
        <taxon>Actinomycetota</taxon>
        <taxon>Actinomycetes</taxon>
        <taxon>Streptosporangiales</taxon>
        <taxon>Thermomonosporaceae</taxon>
        <taxon>Thermomonospora</taxon>
    </lineage>
</organism>
<keyword evidence="3" id="KW-1185">Reference proteome</keyword>
<dbReference type="InterPro" id="IPR023606">
    <property type="entry name" value="CoA-Trfase_III_dom_1_sf"/>
</dbReference>
<name>A0A1H6E9P2_9ACTN</name>
<dbReference type="Gene3D" id="3.40.50.10540">
    <property type="entry name" value="Crotonobetainyl-coa:carnitine coa-transferase, domain 1"/>
    <property type="match status" value="1"/>
</dbReference>
<dbReference type="PANTHER" id="PTHR48207:SF3">
    <property type="entry name" value="SUCCINATE--HYDROXYMETHYLGLUTARATE COA-TRANSFERASE"/>
    <property type="match status" value="1"/>
</dbReference>
<keyword evidence="1 2" id="KW-0808">Transferase</keyword>
<evidence type="ECO:0000313" key="2">
    <source>
        <dbReference type="EMBL" id="SEG93963.1"/>
    </source>
</evidence>
<dbReference type="InterPro" id="IPR050483">
    <property type="entry name" value="CoA-transferase_III_domain"/>
</dbReference>
<dbReference type="RefSeq" id="WP_103944746.1">
    <property type="nucleotide sequence ID" value="NZ_FNVO01000042.1"/>
</dbReference>
<sequence>MSATELEAQASAAWAIPEQAAGILHGLRVLDLSRVLAGPYCAQMLSDHGASVIKVEGPAGDETRGWGPPFHPDGTSAYYHGLNRNKRNLGLDLSTEAGRAVLSRLIAEADVVVENFKTGTMARWGLGYEEVLSERHPHLVYCRISGFGADGPMGRLPGYDAVLQAYGGLMSVNGHPDREPLRVGVPIVDLMAANLAFSGILLALHERRDSGRGQLVDIALLDAVVSILHPHSASWIADGRVPRRTGGAHPVVAPYQVFTTRSGDFFISAANDRQFAALMRVLGRPEVAEDPRFADNAARITHLDELAPLLAELIGARDGGELAGELIAAGVPASPVNDVGTALREPQVAHRGLFVDTDEYRGVGVPISFGRSPTRRPTAPVARGADTASILAGLGYDESEITRLGSEGAFRSS</sequence>
<evidence type="ECO:0000256" key="1">
    <source>
        <dbReference type="ARBA" id="ARBA00022679"/>
    </source>
</evidence>
<dbReference type="PANTHER" id="PTHR48207">
    <property type="entry name" value="SUCCINATE--HYDROXYMETHYLGLUTARATE COA-TRANSFERASE"/>
    <property type="match status" value="1"/>
</dbReference>
<dbReference type="OrthoDB" id="4251672at2"/>
<gene>
    <name evidence="2" type="ORF">SAMN04489712_14211</name>
</gene>
<dbReference type="EMBL" id="FNVO01000042">
    <property type="protein sequence ID" value="SEG93963.1"/>
    <property type="molecule type" value="Genomic_DNA"/>
</dbReference>
<dbReference type="AlphaFoldDB" id="A0A1H6E9P2"/>
<dbReference type="InterPro" id="IPR003673">
    <property type="entry name" value="CoA-Trfase_fam_III"/>
</dbReference>
<dbReference type="SUPFAM" id="SSF89796">
    <property type="entry name" value="CoA-transferase family III (CaiB/BaiF)"/>
    <property type="match status" value="1"/>
</dbReference>
<reference evidence="3" key="1">
    <citation type="submission" date="2016-10" db="EMBL/GenBank/DDBJ databases">
        <authorList>
            <person name="Varghese N."/>
            <person name="Submissions S."/>
        </authorList>
    </citation>
    <scope>NUCLEOTIDE SEQUENCE [LARGE SCALE GENOMIC DNA]</scope>
    <source>
        <strain evidence="3">DSM 43163</strain>
    </source>
</reference>
<dbReference type="Proteomes" id="UP000236723">
    <property type="component" value="Unassembled WGS sequence"/>
</dbReference>
<protein>
    <submittedName>
        <fullName evidence="2">Crotonobetainyl-CoA:carnitine CoA-transferase CaiB</fullName>
    </submittedName>
</protein>
<dbReference type="GO" id="GO:0008410">
    <property type="term" value="F:CoA-transferase activity"/>
    <property type="evidence" value="ECO:0007669"/>
    <property type="project" value="TreeGrafter"/>
</dbReference>
<dbReference type="Pfam" id="PF02515">
    <property type="entry name" value="CoA_transf_3"/>
    <property type="match status" value="1"/>
</dbReference>